<dbReference type="Proteomes" id="UP000224634">
    <property type="component" value="Unassembled WGS sequence"/>
</dbReference>
<evidence type="ECO:0000313" key="2">
    <source>
        <dbReference type="Proteomes" id="UP000224634"/>
    </source>
</evidence>
<protein>
    <recommendedName>
        <fullName evidence="3">Protein kinase domain-containing protein</fullName>
    </recommendedName>
</protein>
<organism evidence="1 2">
    <name type="scientific">Polytolypa hystricis (strain UAMH7299)</name>
    <dbReference type="NCBI Taxonomy" id="1447883"/>
    <lineage>
        <taxon>Eukaryota</taxon>
        <taxon>Fungi</taxon>
        <taxon>Dikarya</taxon>
        <taxon>Ascomycota</taxon>
        <taxon>Pezizomycotina</taxon>
        <taxon>Eurotiomycetes</taxon>
        <taxon>Eurotiomycetidae</taxon>
        <taxon>Onygenales</taxon>
        <taxon>Onygenales incertae sedis</taxon>
        <taxon>Polytolypa</taxon>
    </lineage>
</organism>
<proteinExistence type="predicted"/>
<dbReference type="OrthoDB" id="5401170at2759"/>
<sequence>MEHLFLEELSLEGKLAKLVDGSDWKLEDRISQHFYPPKSELYGVRQVDSCVRVEPAPRLEAIVKIHAQSRPQIRSGEATTKLPFPTIMECEALELLTKKGCSCTPKVLHLASDIQDEDTWVPGGYIVYIFMEKLPGTSLRNFFERFDRTQRDKVRAAFRAAFM</sequence>
<dbReference type="EMBL" id="PDNA01000194">
    <property type="protein sequence ID" value="PGH04897.1"/>
    <property type="molecule type" value="Genomic_DNA"/>
</dbReference>
<dbReference type="STRING" id="1447883.A0A2B7X855"/>
<accession>A0A2B7X855</accession>
<evidence type="ECO:0000313" key="1">
    <source>
        <dbReference type="EMBL" id="PGH04897.1"/>
    </source>
</evidence>
<name>A0A2B7X855_POLH7</name>
<comment type="caution">
    <text evidence="1">The sequence shown here is derived from an EMBL/GenBank/DDBJ whole genome shotgun (WGS) entry which is preliminary data.</text>
</comment>
<evidence type="ECO:0008006" key="3">
    <source>
        <dbReference type="Google" id="ProtNLM"/>
    </source>
</evidence>
<dbReference type="AlphaFoldDB" id="A0A2B7X855"/>
<gene>
    <name evidence="1" type="ORF">AJ80_08446</name>
</gene>
<reference evidence="1 2" key="1">
    <citation type="submission" date="2017-10" db="EMBL/GenBank/DDBJ databases">
        <title>Comparative genomics in systemic dimorphic fungi from Ajellomycetaceae.</title>
        <authorList>
            <person name="Munoz J.F."/>
            <person name="Mcewen J.G."/>
            <person name="Clay O.K."/>
            <person name="Cuomo C.A."/>
        </authorList>
    </citation>
    <scope>NUCLEOTIDE SEQUENCE [LARGE SCALE GENOMIC DNA]</scope>
    <source>
        <strain evidence="1 2">UAMH7299</strain>
    </source>
</reference>
<keyword evidence="2" id="KW-1185">Reference proteome</keyword>